<accession>A0AAD6S2M5</accession>
<evidence type="ECO:0000313" key="1">
    <source>
        <dbReference type="EMBL" id="KAJ7019724.1"/>
    </source>
</evidence>
<dbReference type="AlphaFoldDB" id="A0AAD6S2M5"/>
<reference evidence="1" key="1">
    <citation type="submission" date="2023-03" db="EMBL/GenBank/DDBJ databases">
        <title>Massive genome expansion in bonnet fungi (Mycena s.s.) driven by repeated elements and novel gene families across ecological guilds.</title>
        <authorList>
            <consortium name="Lawrence Berkeley National Laboratory"/>
            <person name="Harder C.B."/>
            <person name="Miyauchi S."/>
            <person name="Viragh M."/>
            <person name="Kuo A."/>
            <person name="Thoen E."/>
            <person name="Andreopoulos B."/>
            <person name="Lu D."/>
            <person name="Skrede I."/>
            <person name="Drula E."/>
            <person name="Henrissat B."/>
            <person name="Morin E."/>
            <person name="Kohler A."/>
            <person name="Barry K."/>
            <person name="LaButti K."/>
            <person name="Morin E."/>
            <person name="Salamov A."/>
            <person name="Lipzen A."/>
            <person name="Mereny Z."/>
            <person name="Hegedus B."/>
            <person name="Baldrian P."/>
            <person name="Stursova M."/>
            <person name="Weitz H."/>
            <person name="Taylor A."/>
            <person name="Grigoriev I.V."/>
            <person name="Nagy L.G."/>
            <person name="Martin F."/>
            <person name="Kauserud H."/>
        </authorList>
    </citation>
    <scope>NUCLEOTIDE SEQUENCE</scope>
    <source>
        <strain evidence="1">CBHHK200</strain>
    </source>
</reference>
<gene>
    <name evidence="1" type="ORF">C8F04DRAFT_1404139</name>
</gene>
<dbReference type="Proteomes" id="UP001218188">
    <property type="component" value="Unassembled WGS sequence"/>
</dbReference>
<proteinExistence type="predicted"/>
<evidence type="ECO:0000313" key="2">
    <source>
        <dbReference type="Proteomes" id="UP001218188"/>
    </source>
</evidence>
<dbReference type="EMBL" id="JARJCM010000285">
    <property type="protein sequence ID" value="KAJ7019724.1"/>
    <property type="molecule type" value="Genomic_DNA"/>
</dbReference>
<sequence length="375" mass="42540">MEDPRLPHCRTPTVNHTSLKLYHFTGPLTLLRAGLIRFPKAYVFLVKGKCSPQYLSILQVEPSREIYGPYDSLANAKLPPDLERLIFETAARLHPTIIPKLLLVAWRVKNWLEPVLYRVLFVTSSQILHPMHQFNGFHVFNVDILIKAIDTNPPGFLRRLVRSVLIEDTTRSKPFEVQSVLAACGDATSVCMDFAPGPLLPEVAAMRSLCRLRISAGTLLATDSHIARPLFPHLTHLELLEAYLPNNRSSWALDADDVYIKLPRFPNLTHVAFNTAPHNAVFVKTVHDDRRLRCIVFLVSRPVVLGAASPFLHDRRFICVQQDPDPRADWLRGADGGEDFWKRAEAFIEARHKGSIDPSEYNTPHPNLWDSVYTI</sequence>
<organism evidence="1 2">
    <name type="scientific">Mycena alexandri</name>
    <dbReference type="NCBI Taxonomy" id="1745969"/>
    <lineage>
        <taxon>Eukaryota</taxon>
        <taxon>Fungi</taxon>
        <taxon>Dikarya</taxon>
        <taxon>Basidiomycota</taxon>
        <taxon>Agaricomycotina</taxon>
        <taxon>Agaricomycetes</taxon>
        <taxon>Agaricomycetidae</taxon>
        <taxon>Agaricales</taxon>
        <taxon>Marasmiineae</taxon>
        <taxon>Mycenaceae</taxon>
        <taxon>Mycena</taxon>
    </lineage>
</organism>
<keyword evidence="2" id="KW-1185">Reference proteome</keyword>
<comment type="caution">
    <text evidence="1">The sequence shown here is derived from an EMBL/GenBank/DDBJ whole genome shotgun (WGS) entry which is preliminary data.</text>
</comment>
<protein>
    <submittedName>
        <fullName evidence="1">Uncharacterized protein</fullName>
    </submittedName>
</protein>
<name>A0AAD6S2M5_9AGAR</name>